<protein>
    <submittedName>
        <fullName evidence="2">DUF2243 domain-containing protein</fullName>
    </submittedName>
</protein>
<keyword evidence="3" id="KW-1185">Reference proteome</keyword>
<sequence>MATATARQTESTGVADPSLRKRYTVALVSLGLGLGGFVDGIVLHQILQWHHMLTDYGDASFPRSTVSSLEENTFWDGLFHASTWVFVLFGLFLLWRVAMSGYRASFWSVTGLLLAGWGIFNLVEGIVDHHILTVHHVRDDVADPMPWDLGFLAFGLALLVIGLLMHRRAESRDPVDR</sequence>
<feature type="transmembrane region" description="Helical" evidence="1">
    <location>
        <begin position="25"/>
        <end position="47"/>
    </location>
</feature>
<reference evidence="2" key="1">
    <citation type="submission" date="2023-01" db="EMBL/GenBank/DDBJ databases">
        <title>The diversity of Class Acidimicrobiia in South China Sea sediment environments and the proposal of Iamia marina sp. nov., a novel species of the genus Iamia.</title>
        <authorList>
            <person name="He Y."/>
            <person name="Tian X."/>
        </authorList>
    </citation>
    <scope>NUCLEOTIDE SEQUENCE</scope>
    <source>
        <strain evidence="2">DSM 19957</strain>
    </source>
</reference>
<feature type="transmembrane region" description="Helical" evidence="1">
    <location>
        <begin position="147"/>
        <end position="165"/>
    </location>
</feature>
<gene>
    <name evidence="2" type="ORF">PO878_17620</name>
</gene>
<evidence type="ECO:0000313" key="2">
    <source>
        <dbReference type="EMBL" id="WCO66322.1"/>
    </source>
</evidence>
<dbReference type="Proteomes" id="UP001216390">
    <property type="component" value="Chromosome"/>
</dbReference>
<feature type="transmembrane region" description="Helical" evidence="1">
    <location>
        <begin position="77"/>
        <end position="95"/>
    </location>
</feature>
<dbReference type="InterPro" id="IPR018719">
    <property type="entry name" value="DUF2243_membrane"/>
</dbReference>
<dbReference type="EMBL" id="CP116942">
    <property type="protein sequence ID" value="WCO66322.1"/>
    <property type="molecule type" value="Genomic_DNA"/>
</dbReference>
<keyword evidence="1" id="KW-1133">Transmembrane helix</keyword>
<accession>A0AAF0BT46</accession>
<organism evidence="2 3">
    <name type="scientific">Iamia majanohamensis</name>
    <dbReference type="NCBI Taxonomy" id="467976"/>
    <lineage>
        <taxon>Bacteria</taxon>
        <taxon>Bacillati</taxon>
        <taxon>Actinomycetota</taxon>
        <taxon>Acidimicrobiia</taxon>
        <taxon>Acidimicrobiales</taxon>
        <taxon>Iamiaceae</taxon>
        <taxon>Iamia</taxon>
    </lineage>
</organism>
<keyword evidence="1" id="KW-0472">Membrane</keyword>
<evidence type="ECO:0000313" key="3">
    <source>
        <dbReference type="Proteomes" id="UP001216390"/>
    </source>
</evidence>
<keyword evidence="1" id="KW-0812">Transmembrane</keyword>
<name>A0AAF0BT46_9ACTN</name>
<proteinExistence type="predicted"/>
<dbReference type="AlphaFoldDB" id="A0AAF0BT46"/>
<dbReference type="Pfam" id="PF10002">
    <property type="entry name" value="DUF2243"/>
    <property type="match status" value="1"/>
</dbReference>
<dbReference type="KEGG" id="ima:PO878_17620"/>
<evidence type="ECO:0000256" key="1">
    <source>
        <dbReference type="SAM" id="Phobius"/>
    </source>
</evidence>
<feature type="transmembrane region" description="Helical" evidence="1">
    <location>
        <begin position="107"/>
        <end position="127"/>
    </location>
</feature>
<dbReference type="RefSeq" id="WP_272735845.1">
    <property type="nucleotide sequence ID" value="NZ_CP116942.1"/>
</dbReference>